<dbReference type="InterPro" id="IPR025049">
    <property type="entry name" value="Mfa-like_1"/>
</dbReference>
<dbReference type="CDD" id="cd13120">
    <property type="entry name" value="BF2867_like_N"/>
    <property type="match status" value="1"/>
</dbReference>
<dbReference type="EMBL" id="JACIEP010000004">
    <property type="protein sequence ID" value="MBB4035429.1"/>
    <property type="molecule type" value="Genomic_DNA"/>
</dbReference>
<gene>
    <name evidence="2" type="ORF">GGR21_001322</name>
</gene>
<dbReference type="CDD" id="cd13121">
    <property type="entry name" value="BF2867_like_C"/>
    <property type="match status" value="1"/>
</dbReference>
<evidence type="ECO:0000256" key="1">
    <source>
        <dbReference type="SAM" id="SignalP"/>
    </source>
</evidence>
<dbReference type="Gene3D" id="2.60.40.2630">
    <property type="match status" value="1"/>
</dbReference>
<dbReference type="Proteomes" id="UP000555103">
    <property type="component" value="Unassembled WGS sequence"/>
</dbReference>
<evidence type="ECO:0000313" key="3">
    <source>
        <dbReference type="Proteomes" id="UP000555103"/>
    </source>
</evidence>
<keyword evidence="3" id="KW-1185">Reference proteome</keyword>
<dbReference type="Pfam" id="PF13149">
    <property type="entry name" value="Mfa_like_1"/>
    <property type="match status" value="1"/>
</dbReference>
<dbReference type="Gene3D" id="2.60.40.2620">
    <property type="entry name" value="Fimbrillin-like"/>
    <property type="match status" value="1"/>
</dbReference>
<comment type="caution">
    <text evidence="2">The sequence shown here is derived from an EMBL/GenBank/DDBJ whole genome shotgun (WGS) entry which is preliminary data.</text>
</comment>
<keyword evidence="1" id="KW-0732">Signal</keyword>
<name>A0A840CL89_9BACT</name>
<evidence type="ECO:0000313" key="2">
    <source>
        <dbReference type="EMBL" id="MBB4035429.1"/>
    </source>
</evidence>
<feature type="signal peptide" evidence="1">
    <location>
        <begin position="1"/>
        <end position="21"/>
    </location>
</feature>
<dbReference type="AlphaFoldDB" id="A0A840CL89"/>
<accession>A0A840CL89</accession>
<organism evidence="2 3">
    <name type="scientific">Dysgonomonas hofstadii</name>
    <dbReference type="NCBI Taxonomy" id="637886"/>
    <lineage>
        <taxon>Bacteria</taxon>
        <taxon>Pseudomonadati</taxon>
        <taxon>Bacteroidota</taxon>
        <taxon>Bacteroidia</taxon>
        <taxon>Bacteroidales</taxon>
        <taxon>Dysgonomonadaceae</taxon>
        <taxon>Dysgonomonas</taxon>
    </lineage>
</organism>
<sequence>MKKILFMAVMSAMLFSFPSCNNDDSQENISKTADLRVETEIAGMASTYAPVFAFVENSKLSLWVTPGTLGTNYNLGPYNNVLAEFKSGKWQLTPQVKLSDTPATIYAFYPYGTSYTNGKDNMAIYHTNQIDYMFGSNAEGQEPVNRNNPHVKLRMKHALSLHQFKINKMNYPGEAKLTRVEAYNSSGKNDMWSAAYLNIATGELTQNNNNYNPAFVENPNGLITIPDQKPTEEKDYVNLLVMPVNKTTAQSSIVFKFIVDGTSYTYGVPVNTTWKQGTKYTYNVTLNGTELTIDDIVITDWLTGPENSLNLY</sequence>
<reference evidence="2 3" key="1">
    <citation type="submission" date="2020-08" db="EMBL/GenBank/DDBJ databases">
        <title>Genomic Encyclopedia of Type Strains, Phase IV (KMG-IV): sequencing the most valuable type-strain genomes for metagenomic binning, comparative biology and taxonomic classification.</title>
        <authorList>
            <person name="Goeker M."/>
        </authorList>
    </citation>
    <scope>NUCLEOTIDE SEQUENCE [LARGE SCALE GENOMIC DNA]</scope>
    <source>
        <strain evidence="2 3">DSM 104969</strain>
    </source>
</reference>
<protein>
    <recommendedName>
        <fullName evidence="4">Fimbrillin family protein</fullName>
    </recommendedName>
</protein>
<evidence type="ECO:0008006" key="4">
    <source>
        <dbReference type="Google" id="ProtNLM"/>
    </source>
</evidence>
<dbReference type="RefSeq" id="WP_183306370.1">
    <property type="nucleotide sequence ID" value="NZ_JACIEP010000004.1"/>
</dbReference>
<dbReference type="InterPro" id="IPR042278">
    <property type="entry name" value="Mfa-like_1_N"/>
</dbReference>
<proteinExistence type="predicted"/>
<feature type="chain" id="PRO_5032412282" description="Fimbrillin family protein" evidence="1">
    <location>
        <begin position="22"/>
        <end position="312"/>
    </location>
</feature>